<dbReference type="RefSeq" id="WP_186346465.1">
    <property type="nucleotide sequence ID" value="NZ_BMMR01000001.1"/>
</dbReference>
<reference evidence="1 2" key="1">
    <citation type="submission" date="2020-08" db="EMBL/GenBank/DDBJ databases">
        <title>novel species in genus Nocardioides.</title>
        <authorList>
            <person name="Zhang G."/>
        </authorList>
    </citation>
    <scope>NUCLEOTIDE SEQUENCE [LARGE SCALE GENOMIC DNA]</scope>
    <source>
        <strain evidence="1 2">SC8A-24</strain>
    </source>
</reference>
<comment type="caution">
    <text evidence="1">The sequence shown here is derived from an EMBL/GenBank/DDBJ whole genome shotgun (WGS) entry which is preliminary data.</text>
</comment>
<proteinExistence type="predicted"/>
<name>A0ABR6UAD4_9ACTN</name>
<keyword evidence="2" id="KW-1185">Reference proteome</keyword>
<dbReference type="InterPro" id="IPR036086">
    <property type="entry name" value="ParB/Sulfiredoxin_sf"/>
</dbReference>
<evidence type="ECO:0000313" key="2">
    <source>
        <dbReference type="Proteomes" id="UP000604001"/>
    </source>
</evidence>
<evidence type="ECO:0000313" key="1">
    <source>
        <dbReference type="EMBL" id="MBC2961240.1"/>
    </source>
</evidence>
<evidence type="ECO:0008006" key="3">
    <source>
        <dbReference type="Google" id="ProtNLM"/>
    </source>
</evidence>
<protein>
    <recommendedName>
        <fullName evidence="3">ParB/Sulfiredoxin domain-containing protein</fullName>
    </recommendedName>
</protein>
<dbReference type="Proteomes" id="UP000604001">
    <property type="component" value="Unassembled WGS sequence"/>
</dbReference>
<dbReference type="SUPFAM" id="SSF110849">
    <property type="entry name" value="ParB/Sulfiredoxin"/>
    <property type="match status" value="1"/>
</dbReference>
<sequence>MRDIGVVPLDLLLLDPMNPRIPEALQNQEQEVILQHLFDNDVLDELASSFLENGYFENEPVLVLPPDESGRRIVVEGNRRVATLIVLTQERRAAESDLRFDFFDAPPTEHAIDQLRLVPCFEIAERQEISAYLGYRHIGGLRQWPAEAKARFIATEVLDAEREGISDPFYHVGRVIGSNARGVRASYETLEILRFAQQELDFNTALVRERRFTVWGLLVSNSGIRDFIGYTGRPRSLAAVREAVSRINEDNLRFVLDDLVPGPENTKPVLSDSRSVSTYAQILEDERARETLKRYKDLDLAASLVRGATISTSIQSLIRRLEPLVLEASGGQVDHEALSQASRLRELATSLESVIEGKVVHK</sequence>
<organism evidence="1 2">
    <name type="scientific">Nocardioides deserti</name>
    <dbReference type="NCBI Taxonomy" id="1588644"/>
    <lineage>
        <taxon>Bacteria</taxon>
        <taxon>Bacillati</taxon>
        <taxon>Actinomycetota</taxon>
        <taxon>Actinomycetes</taxon>
        <taxon>Propionibacteriales</taxon>
        <taxon>Nocardioidaceae</taxon>
        <taxon>Nocardioides</taxon>
    </lineage>
</organism>
<accession>A0ABR6UAD4</accession>
<dbReference type="EMBL" id="JACMYC010000007">
    <property type="protein sequence ID" value="MBC2961240.1"/>
    <property type="molecule type" value="Genomic_DNA"/>
</dbReference>
<gene>
    <name evidence="1" type="ORF">H7344_13125</name>
</gene>